<keyword evidence="14" id="KW-0407">Ion channel</keyword>
<evidence type="ECO:0000256" key="6">
    <source>
        <dbReference type="ARBA" id="ARBA00022989"/>
    </source>
</evidence>
<dbReference type="Gene3D" id="1.10.287.70">
    <property type="match status" value="1"/>
</dbReference>
<feature type="binding site" evidence="16">
    <location>
        <position position="601"/>
    </location>
    <ligand>
        <name>L-glutamate</name>
        <dbReference type="ChEBI" id="CHEBI:29985"/>
    </ligand>
</feature>
<dbReference type="SMART" id="SM00079">
    <property type="entry name" value="PBPe"/>
    <property type="match status" value="1"/>
</dbReference>
<evidence type="ECO:0000256" key="3">
    <source>
        <dbReference type="ARBA" id="ARBA00022448"/>
    </source>
</evidence>
<dbReference type="Proteomes" id="UP000694843">
    <property type="component" value="Unplaced"/>
</dbReference>
<evidence type="ECO:0000259" key="19">
    <source>
        <dbReference type="SMART" id="SM00079"/>
    </source>
</evidence>
<dbReference type="OMA" id="ITSEFAW"/>
<dbReference type="OrthoDB" id="5984008at2759"/>
<evidence type="ECO:0000256" key="12">
    <source>
        <dbReference type="ARBA" id="ARBA00023257"/>
    </source>
</evidence>
<keyword evidence="7" id="KW-0770">Synapse</keyword>
<keyword evidence="8" id="KW-0406">Ion transport</keyword>
<evidence type="ECO:0000256" key="16">
    <source>
        <dbReference type="PIRSR" id="PIRSR601508-1"/>
    </source>
</evidence>
<evidence type="ECO:0000256" key="18">
    <source>
        <dbReference type="SAM" id="SignalP"/>
    </source>
</evidence>
<feature type="domain" description="Ionotropic glutamate receptor C-terminal" evidence="19">
    <location>
        <begin position="521"/>
        <end position="752"/>
    </location>
</feature>
<dbReference type="AlphaFoldDB" id="A0A979FMK5"/>
<keyword evidence="11" id="KW-0325">Glycoprotein</keyword>
<dbReference type="GO" id="GO:0038023">
    <property type="term" value="F:signaling receptor activity"/>
    <property type="evidence" value="ECO:0007669"/>
    <property type="project" value="InterPro"/>
</dbReference>
<keyword evidence="21" id="KW-1185">Reference proteome</keyword>
<evidence type="ECO:0000256" key="9">
    <source>
        <dbReference type="ARBA" id="ARBA00023136"/>
    </source>
</evidence>
<comment type="similarity">
    <text evidence="2">Belongs to the glutamate-gated ion channel (TC 1.A.10.1) family.</text>
</comment>
<evidence type="ECO:0000256" key="8">
    <source>
        <dbReference type="ARBA" id="ARBA00023065"/>
    </source>
</evidence>
<proteinExistence type="inferred from homology"/>
<dbReference type="Pfam" id="PF00060">
    <property type="entry name" value="Lig_chan"/>
    <property type="match status" value="1"/>
</dbReference>
<dbReference type="InterPro" id="IPR001320">
    <property type="entry name" value="Iontro_rcpt_C"/>
</dbReference>
<dbReference type="GO" id="GO:0015276">
    <property type="term" value="F:ligand-gated monoatomic ion channel activity"/>
    <property type="evidence" value="ECO:0007669"/>
    <property type="project" value="InterPro"/>
</dbReference>
<dbReference type="SUPFAM" id="SSF53822">
    <property type="entry name" value="Periplasmic binding protein-like I"/>
    <property type="match status" value="1"/>
</dbReference>
<dbReference type="Gene3D" id="3.40.50.2300">
    <property type="match status" value="2"/>
</dbReference>
<evidence type="ECO:0000256" key="2">
    <source>
        <dbReference type="ARBA" id="ARBA00008685"/>
    </source>
</evidence>
<gene>
    <name evidence="22" type="primary">LOC108666117</name>
</gene>
<keyword evidence="10 22" id="KW-0675">Receptor</keyword>
<dbReference type="KEGG" id="hazt:108666117"/>
<dbReference type="PRINTS" id="PR00177">
    <property type="entry name" value="NMDARECEPTOR"/>
</dbReference>
<feature type="transmembrane region" description="Helical" evidence="17">
    <location>
        <begin position="709"/>
        <end position="734"/>
    </location>
</feature>
<keyword evidence="18" id="KW-0732">Signal</keyword>
<evidence type="ECO:0000256" key="10">
    <source>
        <dbReference type="ARBA" id="ARBA00023170"/>
    </source>
</evidence>
<evidence type="ECO:0000256" key="1">
    <source>
        <dbReference type="ARBA" id="ARBA00004651"/>
    </source>
</evidence>
<dbReference type="InterPro" id="IPR001828">
    <property type="entry name" value="ANF_lig-bd_rcpt"/>
</dbReference>
<evidence type="ECO:0000256" key="13">
    <source>
        <dbReference type="ARBA" id="ARBA00023286"/>
    </source>
</evidence>
<feature type="chain" id="PRO_5037353810" evidence="18">
    <location>
        <begin position="25"/>
        <end position="753"/>
    </location>
</feature>
<reference evidence="22" key="1">
    <citation type="submission" date="2025-08" db="UniProtKB">
        <authorList>
            <consortium name="RefSeq"/>
        </authorList>
    </citation>
    <scope>IDENTIFICATION</scope>
</reference>
<feature type="signal peptide" evidence="18">
    <location>
        <begin position="1"/>
        <end position="24"/>
    </location>
</feature>
<dbReference type="InterPro" id="IPR001508">
    <property type="entry name" value="Iono_Glu_rcpt_met"/>
</dbReference>
<dbReference type="FunFam" id="1.10.287.70:FF:000199">
    <property type="entry name" value="Glutamate receptor ionotropic, NMDA 2B"/>
    <property type="match status" value="1"/>
</dbReference>
<evidence type="ECO:0000313" key="22">
    <source>
        <dbReference type="RefSeq" id="XP_047737425.1"/>
    </source>
</evidence>
<sequence length="753" mass="84440">MSAWLWRCGESAVLLLALLQLLQQDRIAALGSASPSIFGKRRGQGIIVGNQSIHDRRSKVFKEIATSTAPTSSVTSEDPPFPPHGSRLPLTVGIVLPASLFRKRKYLHEVRMAVDRFRDENKNSDLLKYYDFTPDKVIMSTLPPSSSPTKILDTICKEFLPRNVSAIMYLFNNEKFGRSTASVQYFFQLAGYLGIPVISWNADNSGLERDQRTWSLQLQLAPSIEHQASAMLSILQRYSWPKFAIVTTLIAGHNDFIQAVREQILELPKQGTEQEQELPLDRYSEQYRVQARVTSGSLLRAISCAGKSYLWIVTQSVIQSKTDDPPDEFPVGMLGVHFGTNESFMMSEISTAVKVFAWGTSAYVSDAMERGALPDLNPALSCDTGDAKWHAGSNYYRFLKNISIDMSADNPKIPYLRFNADGTRKAVELRIMNLRPDLSKKLAWEEIGVWYSWKSQGLEVKDIVWPGHAHVPPNGIPEKFHLRITFMEEPPFINMAPTNPLTGTCPADKGVLCRVATDEMMVGVNVTEAMRNSSYYRCCSGFCIDLLVKFSNDLGFSYDFSRVEDGIWGAIVNGKWTGLPAAVLAGKADMVITSIKINSQREQVMEFTVPFLDTGIAMVVSKRTGIISPTAFLEPFDLASWMMVAFVAIQVAAVAIFLFEWLSPSGYNMRMQPPRDHPFSLFRTLWLVWAILFQAAVNVDCPKGFTARFMGNVWAMFALIFLAIYTANLAAFMITREEFHDMSGLDDKRLQNP</sequence>
<keyword evidence="3" id="KW-0813">Transport</keyword>
<evidence type="ECO:0000256" key="11">
    <source>
        <dbReference type="ARBA" id="ARBA00023180"/>
    </source>
</evidence>
<dbReference type="InterPro" id="IPR028082">
    <property type="entry name" value="Peripla_BP_I"/>
</dbReference>
<evidence type="ECO:0000259" key="20">
    <source>
        <dbReference type="SMART" id="SM00918"/>
    </source>
</evidence>
<evidence type="ECO:0000256" key="14">
    <source>
        <dbReference type="ARBA" id="ARBA00023303"/>
    </source>
</evidence>
<feature type="transmembrane region" description="Helical" evidence="17">
    <location>
        <begin position="680"/>
        <end position="697"/>
    </location>
</feature>
<evidence type="ECO:0000256" key="17">
    <source>
        <dbReference type="SAM" id="Phobius"/>
    </source>
</evidence>
<dbReference type="InterPro" id="IPR019594">
    <property type="entry name" value="Glu/Gly-bd"/>
</dbReference>
<keyword evidence="4" id="KW-1003">Cell membrane</keyword>
<evidence type="ECO:0000313" key="21">
    <source>
        <dbReference type="Proteomes" id="UP000694843"/>
    </source>
</evidence>
<accession>A0A979FMK5</accession>
<dbReference type="RefSeq" id="XP_047737425.1">
    <property type="nucleotide sequence ID" value="XM_047881469.1"/>
</dbReference>
<dbReference type="FunFam" id="3.40.190.10:FF:000157">
    <property type="entry name" value="Glutamate receptor ionotropic, NMDA 2B"/>
    <property type="match status" value="1"/>
</dbReference>
<feature type="non-terminal residue" evidence="22">
    <location>
        <position position="753"/>
    </location>
</feature>
<keyword evidence="9 17" id="KW-0472">Membrane</keyword>
<dbReference type="GeneID" id="108666117"/>
<dbReference type="Pfam" id="PF10613">
    <property type="entry name" value="Lig_chan-Glu_bd"/>
    <property type="match status" value="1"/>
</dbReference>
<keyword evidence="5 17" id="KW-0812">Transmembrane</keyword>
<feature type="domain" description="Ionotropic glutamate receptor L-glutamate and glycine-binding" evidence="20">
    <location>
        <begin position="529"/>
        <end position="585"/>
    </location>
</feature>
<dbReference type="SMART" id="SM00918">
    <property type="entry name" value="Lig_chan-Glu_bd"/>
    <property type="match status" value="1"/>
</dbReference>
<keyword evidence="6 17" id="KW-1133">Transmembrane helix</keyword>
<dbReference type="SUPFAM" id="SSF53850">
    <property type="entry name" value="Periplasmic binding protein-like II"/>
    <property type="match status" value="1"/>
</dbReference>
<evidence type="ECO:0000256" key="15">
    <source>
        <dbReference type="ARBA" id="ARBA00034100"/>
    </source>
</evidence>
<name>A0A979FMK5_HYAAZ</name>
<feature type="transmembrane region" description="Helical" evidence="17">
    <location>
        <begin position="638"/>
        <end position="659"/>
    </location>
</feature>
<dbReference type="Pfam" id="PF01094">
    <property type="entry name" value="ANF_receptor"/>
    <property type="match status" value="1"/>
</dbReference>
<dbReference type="GO" id="GO:0045211">
    <property type="term" value="C:postsynaptic membrane"/>
    <property type="evidence" value="ECO:0007669"/>
    <property type="project" value="UniProtKB-SubCell"/>
</dbReference>
<organism evidence="21 22">
    <name type="scientific">Hyalella azteca</name>
    <name type="common">Amphipod</name>
    <dbReference type="NCBI Taxonomy" id="294128"/>
    <lineage>
        <taxon>Eukaryota</taxon>
        <taxon>Metazoa</taxon>
        <taxon>Ecdysozoa</taxon>
        <taxon>Arthropoda</taxon>
        <taxon>Crustacea</taxon>
        <taxon>Multicrustacea</taxon>
        <taxon>Malacostraca</taxon>
        <taxon>Eumalacostraca</taxon>
        <taxon>Peracarida</taxon>
        <taxon>Amphipoda</taxon>
        <taxon>Senticaudata</taxon>
        <taxon>Talitrida</taxon>
        <taxon>Talitroidea</taxon>
        <taxon>Hyalellidae</taxon>
        <taxon>Hyalella</taxon>
    </lineage>
</organism>
<keyword evidence="13" id="KW-1071">Ligand-gated ion channel</keyword>
<evidence type="ECO:0000256" key="7">
    <source>
        <dbReference type="ARBA" id="ARBA00023018"/>
    </source>
</evidence>
<protein>
    <submittedName>
        <fullName evidence="22">Glutamate receptor ionotropic, NMDA 2B</fullName>
    </submittedName>
</protein>
<dbReference type="PANTHER" id="PTHR18966">
    <property type="entry name" value="IONOTROPIC GLUTAMATE RECEPTOR"/>
    <property type="match status" value="1"/>
</dbReference>
<dbReference type="Gene3D" id="3.40.190.10">
    <property type="entry name" value="Periplasmic binding protein-like II"/>
    <property type="match status" value="1"/>
</dbReference>
<evidence type="ECO:0000256" key="4">
    <source>
        <dbReference type="ARBA" id="ARBA00022475"/>
    </source>
</evidence>
<dbReference type="InterPro" id="IPR015683">
    <property type="entry name" value="Ionotropic_Glu_rcpt"/>
</dbReference>
<evidence type="ECO:0000256" key="5">
    <source>
        <dbReference type="ARBA" id="ARBA00022692"/>
    </source>
</evidence>
<comment type="subcellular location">
    <subcellularLocation>
        <location evidence="1">Cell membrane</location>
        <topology evidence="1">Multi-pass membrane protein</topology>
    </subcellularLocation>
    <subcellularLocation>
        <location evidence="15">Postsynaptic cell membrane</location>
    </subcellularLocation>
</comment>
<keyword evidence="12" id="KW-0628">Postsynaptic cell membrane</keyword>